<reference evidence="2 3" key="1">
    <citation type="submission" date="2017-11" db="EMBL/GenBank/DDBJ databases">
        <title>Isolation and Characterization of Methanofollis Species from Methane Seep Offshore SW Taiwan.</title>
        <authorList>
            <person name="Teng N.-H."/>
            <person name="Lai M.-C."/>
            <person name="Chen S.-C."/>
        </authorList>
    </citation>
    <scope>NUCLEOTIDE SEQUENCE [LARGE SCALE GENOMIC DNA]</scope>
    <source>
        <strain evidence="2 3">FWC-SCC2</strain>
    </source>
</reference>
<accession>A0A483CL88</accession>
<dbReference type="RefSeq" id="WP_130647530.1">
    <property type="nucleotide sequence ID" value="NZ_PGCL01000005.1"/>
</dbReference>
<protein>
    <submittedName>
        <fullName evidence="2">MBL fold metallo-hydrolase</fullName>
    </submittedName>
</protein>
<evidence type="ECO:0000313" key="2">
    <source>
        <dbReference type="EMBL" id="TAJ43551.1"/>
    </source>
</evidence>
<gene>
    <name evidence="2" type="ORF">CUJ86_10500</name>
</gene>
<comment type="caution">
    <text evidence="2">The sequence shown here is derived from an EMBL/GenBank/DDBJ whole genome shotgun (WGS) entry which is preliminary data.</text>
</comment>
<evidence type="ECO:0000259" key="1">
    <source>
        <dbReference type="SMART" id="SM00849"/>
    </source>
</evidence>
<dbReference type="OrthoDB" id="53037at2157"/>
<dbReference type="Proteomes" id="UP000292580">
    <property type="component" value="Unassembled WGS sequence"/>
</dbReference>
<evidence type="ECO:0000313" key="3">
    <source>
        <dbReference type="Proteomes" id="UP000292580"/>
    </source>
</evidence>
<name>A0A483CL88_9EURY</name>
<dbReference type="Pfam" id="PF12706">
    <property type="entry name" value="Lactamase_B_2"/>
    <property type="match status" value="1"/>
</dbReference>
<feature type="domain" description="Metallo-beta-lactamase" evidence="1">
    <location>
        <begin position="11"/>
        <end position="189"/>
    </location>
</feature>
<keyword evidence="2" id="KW-0378">Hydrolase</keyword>
<dbReference type="PANTHER" id="PTHR47619">
    <property type="entry name" value="METALLO-HYDROLASE YYCJ-RELATED"/>
    <property type="match status" value="1"/>
</dbReference>
<dbReference type="GO" id="GO:0016787">
    <property type="term" value="F:hydrolase activity"/>
    <property type="evidence" value="ECO:0007669"/>
    <property type="project" value="UniProtKB-KW"/>
</dbReference>
<dbReference type="PANTHER" id="PTHR47619:SF1">
    <property type="entry name" value="EXODEOXYRIBONUCLEASE WALJ"/>
    <property type="match status" value="1"/>
</dbReference>
<dbReference type="SUPFAM" id="SSF56281">
    <property type="entry name" value="Metallo-hydrolase/oxidoreductase"/>
    <property type="match status" value="1"/>
</dbReference>
<dbReference type="InterPro" id="IPR036866">
    <property type="entry name" value="RibonucZ/Hydroxyglut_hydro"/>
</dbReference>
<dbReference type="InterPro" id="IPR052533">
    <property type="entry name" value="WalJ/YycJ-like"/>
</dbReference>
<proteinExistence type="predicted"/>
<dbReference type="InterPro" id="IPR001279">
    <property type="entry name" value="Metallo-B-lactamas"/>
</dbReference>
<dbReference type="AlphaFoldDB" id="A0A483CL88"/>
<organism evidence="2 3">
    <name type="scientific">Methanofollis fontis</name>
    <dbReference type="NCBI Taxonomy" id="2052832"/>
    <lineage>
        <taxon>Archaea</taxon>
        <taxon>Methanobacteriati</taxon>
        <taxon>Methanobacteriota</taxon>
        <taxon>Stenosarchaea group</taxon>
        <taxon>Methanomicrobia</taxon>
        <taxon>Methanomicrobiales</taxon>
        <taxon>Methanomicrobiaceae</taxon>
        <taxon>Methanofollis</taxon>
    </lineage>
</organism>
<dbReference type="SMART" id="SM00849">
    <property type="entry name" value="Lactamase_B"/>
    <property type="match status" value="1"/>
</dbReference>
<dbReference type="Gene3D" id="3.60.15.10">
    <property type="entry name" value="Ribonuclease Z/Hydroxyacylglutathione hydrolase-like"/>
    <property type="match status" value="1"/>
</dbReference>
<dbReference type="EMBL" id="PGCL01000005">
    <property type="protein sequence ID" value="TAJ43551.1"/>
    <property type="molecule type" value="Genomic_DNA"/>
</dbReference>
<sequence length="257" mass="27222">MKVTVLASGSKGNCVYVEGESGALLIDAGLSAREIRNRLAGAGGDENLVKGIVVTHEHIDHIRGVDVLSRRLGLPVAGTAGTLDAFCRTRKSDKPVELIRASCGEAFSFGGLSVVPFQTAHDAADPVGYVIEEDGVRIGCCLDTGIITPRIEEALRRCDAVVLESNHCPQMLEEGPYPEFLKKRIRSKHGHLSNAAAATCLRDIGGDLSAVMLAHLSEVNNTPEKALVSAEDALAHLIDGIEVVVGCQHEVSATVRV</sequence>
<keyword evidence="3" id="KW-1185">Reference proteome</keyword>